<keyword evidence="2" id="KW-0732">Signal</keyword>
<proteinExistence type="predicted"/>
<feature type="region of interest" description="Disordered" evidence="1">
    <location>
        <begin position="27"/>
        <end position="66"/>
    </location>
</feature>
<reference evidence="3 4" key="1">
    <citation type="submission" date="2022-06" db="EMBL/GenBank/DDBJ databases">
        <title>Genomic Encyclopedia of Archaeal and Bacterial Type Strains, Phase II (KMG-II): from individual species to whole genera.</title>
        <authorList>
            <person name="Goeker M."/>
        </authorList>
    </citation>
    <scope>NUCLEOTIDE SEQUENCE [LARGE SCALE GENOMIC DNA]</scope>
    <source>
        <strain evidence="3 4">DSM 40477</strain>
    </source>
</reference>
<comment type="caution">
    <text evidence="3">The sequence shown here is derived from an EMBL/GenBank/DDBJ whole genome shotgun (WGS) entry which is preliminary data.</text>
</comment>
<evidence type="ECO:0008006" key="5">
    <source>
        <dbReference type="Google" id="ProtNLM"/>
    </source>
</evidence>
<feature type="chain" id="PRO_5045169974" description="Secreted protein" evidence="2">
    <location>
        <begin position="26"/>
        <end position="113"/>
    </location>
</feature>
<keyword evidence="4" id="KW-1185">Reference proteome</keyword>
<dbReference type="Proteomes" id="UP001205311">
    <property type="component" value="Unassembled WGS sequence"/>
</dbReference>
<evidence type="ECO:0000313" key="3">
    <source>
        <dbReference type="EMBL" id="MCP2258937.1"/>
    </source>
</evidence>
<feature type="compositionally biased region" description="Basic residues" evidence="1">
    <location>
        <begin position="43"/>
        <end position="56"/>
    </location>
</feature>
<protein>
    <recommendedName>
        <fullName evidence="5">Secreted protein</fullName>
    </recommendedName>
</protein>
<dbReference type="EMBL" id="JAMTCP010000012">
    <property type="protein sequence ID" value="MCP2258937.1"/>
    <property type="molecule type" value="Genomic_DNA"/>
</dbReference>
<evidence type="ECO:0000256" key="2">
    <source>
        <dbReference type="SAM" id="SignalP"/>
    </source>
</evidence>
<sequence length="113" mass="11638">MLRKTAGVLAATAAALLIVGGPAWASGGNDHSPKSGHSQNFKAGHKKKGHGHKHKPSIHEHNYVSSEDNDWNGAVNVLNANQIQVPIGLCGIIPILGATSAESCAAAAAQQDF</sequence>
<evidence type="ECO:0000256" key="1">
    <source>
        <dbReference type="SAM" id="MobiDB-lite"/>
    </source>
</evidence>
<name>A0ABT1HTW6_STRSD</name>
<organism evidence="3 4">
    <name type="scientific">Streptoalloteichus tenebrarius (strain ATCC 17920 / DSM 40477 / JCM 4838 / CBS 697.72 / NBRC 16177 / NCIMB 11028 / NRRL B-12390 / A12253. 1 / ISP 5477)</name>
    <name type="common">Streptomyces tenebrarius</name>
    <dbReference type="NCBI Taxonomy" id="1933"/>
    <lineage>
        <taxon>Bacteria</taxon>
        <taxon>Bacillati</taxon>
        <taxon>Actinomycetota</taxon>
        <taxon>Actinomycetes</taxon>
        <taxon>Pseudonocardiales</taxon>
        <taxon>Pseudonocardiaceae</taxon>
        <taxon>Streptoalloteichus</taxon>
    </lineage>
</organism>
<dbReference type="RefSeq" id="WP_253669850.1">
    <property type="nucleotide sequence ID" value="NZ_JAMTCP010000012.1"/>
</dbReference>
<evidence type="ECO:0000313" key="4">
    <source>
        <dbReference type="Proteomes" id="UP001205311"/>
    </source>
</evidence>
<feature type="signal peptide" evidence="2">
    <location>
        <begin position="1"/>
        <end position="25"/>
    </location>
</feature>
<accession>A0ABT1HTW6</accession>
<gene>
    <name evidence="3" type="ORF">LX15_002636</name>
</gene>